<dbReference type="CDD" id="cd00565">
    <property type="entry name" value="Ubl_ThiS"/>
    <property type="match status" value="1"/>
</dbReference>
<dbReference type="NCBIfam" id="TIGR01683">
    <property type="entry name" value="thiS"/>
    <property type="match status" value="1"/>
</dbReference>
<evidence type="ECO:0000313" key="2">
    <source>
        <dbReference type="EMBL" id="VFK53407.1"/>
    </source>
</evidence>
<dbReference type="AlphaFoldDB" id="A0A450ZAQ0"/>
<organism evidence="1">
    <name type="scientific">Candidatus Kentrum sp. TUN</name>
    <dbReference type="NCBI Taxonomy" id="2126343"/>
    <lineage>
        <taxon>Bacteria</taxon>
        <taxon>Pseudomonadati</taxon>
        <taxon>Pseudomonadota</taxon>
        <taxon>Gammaproteobacteria</taxon>
        <taxon>Candidatus Kentrum</taxon>
    </lineage>
</organism>
<dbReference type="Gene3D" id="3.10.20.30">
    <property type="match status" value="1"/>
</dbReference>
<dbReference type="PANTHER" id="PTHR34472:SF1">
    <property type="entry name" value="SULFUR CARRIER PROTEIN THIS"/>
    <property type="match status" value="1"/>
</dbReference>
<dbReference type="InterPro" id="IPR003749">
    <property type="entry name" value="ThiS/MoaD-like"/>
</dbReference>
<dbReference type="EMBL" id="CAADFX010000003">
    <property type="protein sequence ID" value="VFK50885.1"/>
    <property type="molecule type" value="Genomic_DNA"/>
</dbReference>
<dbReference type="EMBL" id="CAADFV010000021">
    <property type="protein sequence ID" value="VFK54376.1"/>
    <property type="molecule type" value="Genomic_DNA"/>
</dbReference>
<protein>
    <submittedName>
        <fullName evidence="1">Sulfur carrier protein ThiS</fullName>
    </submittedName>
</protein>
<dbReference type="PANTHER" id="PTHR34472">
    <property type="entry name" value="SULFUR CARRIER PROTEIN THIS"/>
    <property type="match status" value="1"/>
</dbReference>
<sequence>MNIKLNGKDCELAGSVTIAGLLETHGIIGKRIAVEVNEAVLPRSEHSQYQLRENDCVEIISAIGGG</sequence>
<dbReference type="InterPro" id="IPR016155">
    <property type="entry name" value="Mopterin_synth/thiamin_S_b"/>
</dbReference>
<name>A0A450ZAQ0_9GAMM</name>
<dbReference type="Pfam" id="PF02597">
    <property type="entry name" value="ThiS"/>
    <property type="match status" value="1"/>
</dbReference>
<dbReference type="EMBL" id="CAADFY010000020">
    <property type="protein sequence ID" value="VFK53407.1"/>
    <property type="molecule type" value="Genomic_DNA"/>
</dbReference>
<dbReference type="InterPro" id="IPR010035">
    <property type="entry name" value="Thi_S"/>
</dbReference>
<dbReference type="InterPro" id="IPR012675">
    <property type="entry name" value="Beta-grasp_dom_sf"/>
</dbReference>
<gene>
    <name evidence="1" type="ORF">BECKTUN1418D_GA0071000_10033</name>
    <name evidence="3" type="ORF">BECKTUN1418E_GA0071001_10216</name>
    <name evidence="2" type="ORF">BECKTUN1418F_GA0071002_10206</name>
</gene>
<proteinExistence type="predicted"/>
<reference evidence="1" key="1">
    <citation type="submission" date="2019-02" db="EMBL/GenBank/DDBJ databases">
        <authorList>
            <person name="Gruber-Vodicka R. H."/>
            <person name="Seah K. B. B."/>
        </authorList>
    </citation>
    <scope>NUCLEOTIDE SEQUENCE</scope>
    <source>
        <strain evidence="1">BECK_BY1</strain>
        <strain evidence="3">BECK_BY2</strain>
        <strain evidence="2">BECK_BY3</strain>
    </source>
</reference>
<dbReference type="SUPFAM" id="SSF54285">
    <property type="entry name" value="MoaD/ThiS"/>
    <property type="match status" value="1"/>
</dbReference>
<accession>A0A450ZAQ0</accession>
<evidence type="ECO:0000313" key="1">
    <source>
        <dbReference type="EMBL" id="VFK50885.1"/>
    </source>
</evidence>
<evidence type="ECO:0000313" key="3">
    <source>
        <dbReference type="EMBL" id="VFK54376.1"/>
    </source>
</evidence>